<dbReference type="AlphaFoldDB" id="A0AAD6T906"/>
<proteinExistence type="predicted"/>
<accession>A0AAD6T906</accession>
<dbReference type="Proteomes" id="UP001218188">
    <property type="component" value="Unassembled WGS sequence"/>
</dbReference>
<organism evidence="1 2">
    <name type="scientific">Mycena alexandri</name>
    <dbReference type="NCBI Taxonomy" id="1745969"/>
    <lineage>
        <taxon>Eukaryota</taxon>
        <taxon>Fungi</taxon>
        <taxon>Dikarya</taxon>
        <taxon>Basidiomycota</taxon>
        <taxon>Agaricomycotina</taxon>
        <taxon>Agaricomycetes</taxon>
        <taxon>Agaricomycetidae</taxon>
        <taxon>Agaricales</taxon>
        <taxon>Marasmiineae</taxon>
        <taxon>Mycenaceae</taxon>
        <taxon>Mycena</taxon>
    </lineage>
</organism>
<reference evidence="1" key="1">
    <citation type="submission" date="2023-03" db="EMBL/GenBank/DDBJ databases">
        <title>Massive genome expansion in bonnet fungi (Mycena s.s.) driven by repeated elements and novel gene families across ecological guilds.</title>
        <authorList>
            <consortium name="Lawrence Berkeley National Laboratory"/>
            <person name="Harder C.B."/>
            <person name="Miyauchi S."/>
            <person name="Viragh M."/>
            <person name="Kuo A."/>
            <person name="Thoen E."/>
            <person name="Andreopoulos B."/>
            <person name="Lu D."/>
            <person name="Skrede I."/>
            <person name="Drula E."/>
            <person name="Henrissat B."/>
            <person name="Morin E."/>
            <person name="Kohler A."/>
            <person name="Barry K."/>
            <person name="LaButti K."/>
            <person name="Morin E."/>
            <person name="Salamov A."/>
            <person name="Lipzen A."/>
            <person name="Mereny Z."/>
            <person name="Hegedus B."/>
            <person name="Baldrian P."/>
            <person name="Stursova M."/>
            <person name="Weitz H."/>
            <person name="Taylor A."/>
            <person name="Grigoriev I.V."/>
            <person name="Nagy L.G."/>
            <person name="Martin F."/>
            <person name="Kauserud H."/>
        </authorList>
    </citation>
    <scope>NUCLEOTIDE SEQUENCE</scope>
    <source>
        <strain evidence="1">CBHHK200</strain>
    </source>
</reference>
<sequence>MISWSATNQLQRLVEIASSPEADLSIEPHWYIRRGEEVKEELMTDGRTRYHLCDVVGWTLFCSVYHDSRHWLSQANHIFSRMGITSNYQSYAIVDTRVFEIQISEVARTPPEGYLFLCPTTDLKNGPNSVCWPDCPAYWSLDSSGLQRLSTEEAEHLGFPTIEFTSIIHTRSWDASVYAGIRQFDKAKGFNPYSQDIARHLGYPLFQILEEQDGRFAHSVRRRMELQQKRVFRR</sequence>
<comment type="caution">
    <text evidence="1">The sequence shown here is derived from an EMBL/GenBank/DDBJ whole genome shotgun (WGS) entry which is preliminary data.</text>
</comment>
<gene>
    <name evidence="1" type="ORF">C8F04DRAFT_169971</name>
</gene>
<protein>
    <submittedName>
        <fullName evidence="1">Uncharacterized protein</fullName>
    </submittedName>
</protein>
<evidence type="ECO:0000313" key="1">
    <source>
        <dbReference type="EMBL" id="KAJ7041111.1"/>
    </source>
</evidence>
<name>A0AAD6T906_9AGAR</name>
<evidence type="ECO:0000313" key="2">
    <source>
        <dbReference type="Proteomes" id="UP001218188"/>
    </source>
</evidence>
<dbReference type="EMBL" id="JARJCM010000018">
    <property type="protein sequence ID" value="KAJ7041111.1"/>
    <property type="molecule type" value="Genomic_DNA"/>
</dbReference>
<keyword evidence="2" id="KW-1185">Reference proteome</keyword>